<comment type="caution">
    <text evidence="4">The sequence shown here is derived from an EMBL/GenBank/DDBJ whole genome shotgun (WGS) entry which is preliminary data.</text>
</comment>
<dbReference type="Gene3D" id="1.10.260.40">
    <property type="entry name" value="lambda repressor-like DNA-binding domains"/>
    <property type="match status" value="1"/>
</dbReference>
<dbReference type="CDD" id="cd00093">
    <property type="entry name" value="HTH_XRE"/>
    <property type="match status" value="1"/>
</dbReference>
<organism evidence="4 5">
    <name type="scientific">Geoalkalibacter ferrihydriticus DSM 17813</name>
    <dbReference type="NCBI Taxonomy" id="1121915"/>
    <lineage>
        <taxon>Bacteria</taxon>
        <taxon>Pseudomonadati</taxon>
        <taxon>Thermodesulfobacteriota</taxon>
        <taxon>Desulfuromonadia</taxon>
        <taxon>Desulfuromonadales</taxon>
        <taxon>Geoalkalibacteraceae</taxon>
        <taxon>Geoalkalibacter</taxon>
    </lineage>
</organism>
<evidence type="ECO:0000256" key="2">
    <source>
        <dbReference type="SAM" id="Phobius"/>
    </source>
</evidence>
<evidence type="ECO:0000313" key="5">
    <source>
        <dbReference type="Proteomes" id="UP000035068"/>
    </source>
</evidence>
<dbReference type="EMBL" id="JWJD01000002">
    <property type="protein sequence ID" value="KIH76961.1"/>
    <property type="molecule type" value="Genomic_DNA"/>
</dbReference>
<evidence type="ECO:0000259" key="3">
    <source>
        <dbReference type="SMART" id="SM00530"/>
    </source>
</evidence>
<dbReference type="InterPro" id="IPR010982">
    <property type="entry name" value="Lambda_DNA-bd_dom_sf"/>
</dbReference>
<dbReference type="InterPro" id="IPR001387">
    <property type="entry name" value="Cro/C1-type_HTH"/>
</dbReference>
<dbReference type="PANTHER" id="PTHR34475:SF1">
    <property type="entry name" value="CYTOSKELETON PROTEIN RODZ"/>
    <property type="match status" value="1"/>
</dbReference>
<dbReference type="PANTHER" id="PTHR34475">
    <property type="match status" value="1"/>
</dbReference>
<keyword evidence="2" id="KW-1133">Transmembrane helix</keyword>
<feature type="compositionally biased region" description="Pro residues" evidence="1">
    <location>
        <begin position="137"/>
        <end position="154"/>
    </location>
</feature>
<dbReference type="AlphaFoldDB" id="A0A0C2HIS9"/>
<feature type="region of interest" description="Disordered" evidence="1">
    <location>
        <begin position="135"/>
        <end position="160"/>
    </location>
</feature>
<name>A0A0C2HIS9_9BACT</name>
<evidence type="ECO:0000256" key="1">
    <source>
        <dbReference type="SAM" id="MobiDB-lite"/>
    </source>
</evidence>
<dbReference type="SUPFAM" id="SSF47413">
    <property type="entry name" value="lambda repressor-like DNA-binding domains"/>
    <property type="match status" value="1"/>
</dbReference>
<dbReference type="SMART" id="SM00530">
    <property type="entry name" value="HTH_XRE"/>
    <property type="match status" value="1"/>
</dbReference>
<gene>
    <name evidence="4" type="ORF">GFER_07725</name>
</gene>
<keyword evidence="5" id="KW-1185">Reference proteome</keyword>
<feature type="transmembrane region" description="Helical" evidence="2">
    <location>
        <begin position="110"/>
        <end position="128"/>
    </location>
</feature>
<sequence length="286" mass="31552">MNDIQGFGEKLKNRREERGLSLDDVSLKLRIRRQFVEALEEERWDAFPGETYLKGFLRSYAEFLNLDPRELLECYLQRRPEEAATPDQLRRIETELIESVPMPSSTKRSLLVLLLIILLAAALGYWLSRPISQAPMPQTPAPPVEQQPVLPSPSAPAVDEDVLPDQDELSEEGGAANVPSAAASAAFVAPVAQEGDTRSLAVLREEGSSVRVQADRATHLEVVLDGRPVQGYQLQAGAVVTWQARFQAQLLVQEPEAISLWVDQRPLAFGNRSRVVLTAVNAVGGP</sequence>
<proteinExistence type="predicted"/>
<accession>A0A0C2HIS9</accession>
<keyword evidence="2" id="KW-0472">Membrane</keyword>
<evidence type="ECO:0000313" key="4">
    <source>
        <dbReference type="EMBL" id="KIH76961.1"/>
    </source>
</evidence>
<reference evidence="4 5" key="1">
    <citation type="submission" date="2014-12" db="EMBL/GenBank/DDBJ databases">
        <title>Genomes of Geoalkalibacter ferrihydriticus and Geoalkalibacter subterraneus, two haloalkaliphilic metal-reducing members of the Geobacteraceae.</title>
        <authorList>
            <person name="Badalamenti J.P."/>
            <person name="Torres C.I."/>
            <person name="Krajmalnik-Brown R."/>
            <person name="Bond D.R."/>
        </authorList>
    </citation>
    <scope>NUCLEOTIDE SEQUENCE [LARGE SCALE GENOMIC DNA]</scope>
    <source>
        <strain evidence="4 5">DSM 17813</strain>
    </source>
</reference>
<dbReference type="InterPro" id="IPR050400">
    <property type="entry name" value="Bact_Cytoskel_RodZ"/>
</dbReference>
<protein>
    <recommendedName>
        <fullName evidence="3">HTH cro/C1-type domain-containing protein</fullName>
    </recommendedName>
</protein>
<dbReference type="Proteomes" id="UP000035068">
    <property type="component" value="Unassembled WGS sequence"/>
</dbReference>
<dbReference type="GO" id="GO:0003677">
    <property type="term" value="F:DNA binding"/>
    <property type="evidence" value="ECO:0007669"/>
    <property type="project" value="InterPro"/>
</dbReference>
<dbReference type="Pfam" id="PF13413">
    <property type="entry name" value="HTH_25"/>
    <property type="match status" value="1"/>
</dbReference>
<dbReference type="RefSeq" id="WP_040098119.1">
    <property type="nucleotide sequence ID" value="NZ_JWJD01000002.1"/>
</dbReference>
<keyword evidence="2" id="KW-0812">Transmembrane</keyword>
<feature type="domain" description="HTH cro/C1-type" evidence="3">
    <location>
        <begin position="10"/>
        <end position="71"/>
    </location>
</feature>